<evidence type="ECO:0000313" key="1">
    <source>
        <dbReference type="EMBL" id="SDY64151.1"/>
    </source>
</evidence>
<dbReference type="RefSeq" id="WP_091158672.1">
    <property type="nucleotide sequence ID" value="NZ_FNOT01000009.1"/>
</dbReference>
<name>A0A1H3LIC7_9ACTN</name>
<protein>
    <recommendedName>
        <fullName evidence="3">Deazaflavin-dependent oxidoreductase, nitroreductase family</fullName>
    </recommendedName>
</protein>
<keyword evidence="2" id="KW-1185">Reference proteome</keyword>
<dbReference type="STRING" id="1137993.SAMN05660209_03361"/>
<proteinExistence type="predicted"/>
<dbReference type="Gene3D" id="2.30.110.10">
    <property type="entry name" value="Electron Transport, Fmn-binding Protein, Chain A"/>
    <property type="match status" value="1"/>
</dbReference>
<dbReference type="OrthoDB" id="9810950at2"/>
<evidence type="ECO:0000313" key="2">
    <source>
        <dbReference type="Proteomes" id="UP000198921"/>
    </source>
</evidence>
<dbReference type="InterPro" id="IPR012349">
    <property type="entry name" value="Split_barrel_FMN-bd"/>
</dbReference>
<dbReference type="AlphaFoldDB" id="A0A1H3LIC7"/>
<dbReference type="Proteomes" id="UP000198921">
    <property type="component" value="Unassembled WGS sequence"/>
</dbReference>
<gene>
    <name evidence="1" type="ORF">SAMN05660209_03361</name>
</gene>
<dbReference type="EMBL" id="FNOT01000009">
    <property type="protein sequence ID" value="SDY64151.1"/>
    <property type="molecule type" value="Genomic_DNA"/>
</dbReference>
<reference evidence="2" key="1">
    <citation type="submission" date="2016-10" db="EMBL/GenBank/DDBJ databases">
        <authorList>
            <person name="Varghese N."/>
            <person name="Submissions S."/>
        </authorList>
    </citation>
    <scope>NUCLEOTIDE SEQUENCE [LARGE SCALE GENOMIC DNA]</scope>
    <source>
        <strain evidence="2">DSM 45422</strain>
    </source>
</reference>
<accession>A0A1H3LIC7</accession>
<sequence length="158" mass="16647">MSTGSALTNRLADPVLRRLLRSRLGRRPGGRLGVVRYHGRRTGRPHEVVTQYVRDGATVWVLVGAADRTTWWWNLRTPAEVDLWLAGERVRARAVAIEGAQQAAAAAAGLGVYLAAVPRAASAVGVPPGAGPAALAQAARRAVLVRADVVDPPRGPAA</sequence>
<organism evidence="1 2">
    <name type="scientific">Geodermatophilus africanus</name>
    <dbReference type="NCBI Taxonomy" id="1137993"/>
    <lineage>
        <taxon>Bacteria</taxon>
        <taxon>Bacillati</taxon>
        <taxon>Actinomycetota</taxon>
        <taxon>Actinomycetes</taxon>
        <taxon>Geodermatophilales</taxon>
        <taxon>Geodermatophilaceae</taxon>
        <taxon>Geodermatophilus</taxon>
    </lineage>
</organism>
<evidence type="ECO:0008006" key="3">
    <source>
        <dbReference type="Google" id="ProtNLM"/>
    </source>
</evidence>